<gene>
    <name evidence="1" type="ORF">A3I29_00845</name>
</gene>
<evidence type="ECO:0000313" key="1">
    <source>
        <dbReference type="EMBL" id="OGH80560.1"/>
    </source>
</evidence>
<organism evidence="1 2">
    <name type="scientific">Candidatus Magasanikbacteria bacterium RIFCSPLOWO2_02_FULL_44_11</name>
    <dbReference type="NCBI Taxonomy" id="1798689"/>
    <lineage>
        <taxon>Bacteria</taxon>
        <taxon>Candidatus Magasanikiibacteriota</taxon>
    </lineage>
</organism>
<sequence length="128" mass="15026">MAESVFGEGTVTMSEELDHQGADFQVTYGNRTLNYQVKKTSFSREVRQDRPRARQPLPGEFIEISYKVPIYDHIRQPYQLNGREFYSDYRQFKETYLDTGMLKVWPNGFVVFTPLVFVQKKGEIDNTL</sequence>
<reference evidence="1 2" key="1">
    <citation type="journal article" date="2016" name="Nat. Commun.">
        <title>Thousands of microbial genomes shed light on interconnected biogeochemical processes in an aquifer system.</title>
        <authorList>
            <person name="Anantharaman K."/>
            <person name="Brown C.T."/>
            <person name="Hug L.A."/>
            <person name="Sharon I."/>
            <person name="Castelle C.J."/>
            <person name="Probst A.J."/>
            <person name="Thomas B.C."/>
            <person name="Singh A."/>
            <person name="Wilkins M.J."/>
            <person name="Karaoz U."/>
            <person name="Brodie E.L."/>
            <person name="Williams K.H."/>
            <person name="Hubbard S.S."/>
            <person name="Banfield J.F."/>
        </authorList>
    </citation>
    <scope>NUCLEOTIDE SEQUENCE [LARGE SCALE GENOMIC DNA]</scope>
</reference>
<evidence type="ECO:0000313" key="2">
    <source>
        <dbReference type="Proteomes" id="UP000178726"/>
    </source>
</evidence>
<proteinExistence type="predicted"/>
<accession>A0A1F6NA09</accession>
<protein>
    <submittedName>
        <fullName evidence="1">Uncharacterized protein</fullName>
    </submittedName>
</protein>
<dbReference type="Proteomes" id="UP000178726">
    <property type="component" value="Unassembled WGS sequence"/>
</dbReference>
<name>A0A1F6NA09_9BACT</name>
<dbReference type="STRING" id="1798689.A3I29_00845"/>
<comment type="caution">
    <text evidence="1">The sequence shown here is derived from an EMBL/GenBank/DDBJ whole genome shotgun (WGS) entry which is preliminary data.</text>
</comment>
<dbReference type="Pfam" id="PF09573">
    <property type="entry name" value="RE_TaqI"/>
    <property type="match status" value="1"/>
</dbReference>
<dbReference type="EMBL" id="MFQK01000040">
    <property type="protein sequence ID" value="OGH80560.1"/>
    <property type="molecule type" value="Genomic_DNA"/>
</dbReference>
<dbReference type="AlphaFoldDB" id="A0A1F6NA09"/>
<dbReference type="InterPro" id="IPR019073">
    <property type="entry name" value="Restrct_endonuc_II_TaqI"/>
</dbReference>